<protein>
    <submittedName>
        <fullName evidence="3">Alpha/beta fold family hydrolase</fullName>
    </submittedName>
</protein>
<organism evidence="3 4">
    <name type="scientific">Talaromyces pinophilus</name>
    <name type="common">Penicillium pinophilum</name>
    <dbReference type="NCBI Taxonomy" id="128442"/>
    <lineage>
        <taxon>Eukaryota</taxon>
        <taxon>Fungi</taxon>
        <taxon>Dikarya</taxon>
        <taxon>Ascomycota</taxon>
        <taxon>Pezizomycotina</taxon>
        <taxon>Eurotiomycetes</taxon>
        <taxon>Eurotiomycetidae</taxon>
        <taxon>Eurotiales</taxon>
        <taxon>Trichocomaceae</taxon>
        <taxon>Talaromyces</taxon>
        <taxon>Talaromyces sect. Talaromyces</taxon>
    </lineage>
</organism>
<evidence type="ECO:0000259" key="2">
    <source>
        <dbReference type="Pfam" id="PF12146"/>
    </source>
</evidence>
<evidence type="ECO:0000313" key="4">
    <source>
        <dbReference type="Proteomes" id="UP000053095"/>
    </source>
</evidence>
<dbReference type="PANTHER" id="PTHR22946">
    <property type="entry name" value="DIENELACTONE HYDROLASE DOMAIN-CONTAINING PROTEIN-RELATED"/>
    <property type="match status" value="1"/>
</dbReference>
<feature type="domain" description="Serine aminopeptidase S33" evidence="2">
    <location>
        <begin position="31"/>
        <end position="157"/>
    </location>
</feature>
<sequence length="303" mass="32712">MAAPEELKITSSRDSNLRIALSVFSPEHNLHPAAVIIMGHGIGAIKAGGLAPFTSAFTAHGYHAITFDYLHFGESDGQPRNFLSVSGELQDFRDVVAWARQQTERFDPQRIVVWGSSFGGMHTTALLASDHQLAGGIAQCPCVDGLAASMMQPLSKSLRLMCMAVWDCIRSFFGMEPLYIKLTGNGLRGSPIALMEGLQVVEGWKRITPSEGPFPNEITARSVLDLSTSRPVLGLKDSKRPYLIVLPTWDHEAPLAAAEAAVREAPLGEALRVPGGHFDLYAGGISFDVNISGQLAFLSRILS</sequence>
<dbReference type="AlphaFoldDB" id="A0A510NWG4"/>
<dbReference type="Proteomes" id="UP000053095">
    <property type="component" value="Unassembled WGS sequence"/>
</dbReference>
<keyword evidence="4" id="KW-1185">Reference proteome</keyword>
<keyword evidence="1 3" id="KW-0378">Hydrolase</keyword>
<proteinExistence type="predicted"/>
<dbReference type="InterPro" id="IPR022742">
    <property type="entry name" value="Hydrolase_4"/>
</dbReference>
<dbReference type="PANTHER" id="PTHR22946:SF9">
    <property type="entry name" value="POLYKETIDE TRANSFERASE AF380"/>
    <property type="match status" value="1"/>
</dbReference>
<evidence type="ECO:0000313" key="3">
    <source>
        <dbReference type="EMBL" id="GAM36324.1"/>
    </source>
</evidence>
<accession>A0A510NWG4</accession>
<reference evidence="4" key="1">
    <citation type="journal article" date="2015" name="Genome Announc.">
        <title>Draft genome sequence of Talaromyces cellulolyticus strain Y-94, a source of lignocellulosic biomass-degrading enzymes.</title>
        <authorList>
            <person name="Fujii T."/>
            <person name="Koike H."/>
            <person name="Sawayama S."/>
            <person name="Yano S."/>
            <person name="Inoue H."/>
        </authorList>
    </citation>
    <scope>NUCLEOTIDE SEQUENCE [LARGE SCALE GENOMIC DNA]</scope>
    <source>
        <strain evidence="4">Y-94</strain>
    </source>
</reference>
<dbReference type="InterPro" id="IPR029058">
    <property type="entry name" value="AB_hydrolase_fold"/>
</dbReference>
<dbReference type="Pfam" id="PF12146">
    <property type="entry name" value="Hydrolase_4"/>
    <property type="match status" value="1"/>
</dbReference>
<evidence type="ECO:0000256" key="1">
    <source>
        <dbReference type="ARBA" id="ARBA00022801"/>
    </source>
</evidence>
<dbReference type="GO" id="GO:0016788">
    <property type="term" value="F:hydrolase activity, acting on ester bonds"/>
    <property type="evidence" value="ECO:0007669"/>
    <property type="project" value="UniProtKB-ARBA"/>
</dbReference>
<name>A0A510NWG4_TALPI</name>
<dbReference type="EMBL" id="DF933814">
    <property type="protein sequence ID" value="GAM36324.1"/>
    <property type="molecule type" value="Genomic_DNA"/>
</dbReference>
<dbReference type="Gene3D" id="3.40.50.1820">
    <property type="entry name" value="alpha/beta hydrolase"/>
    <property type="match status" value="1"/>
</dbReference>
<gene>
    <name evidence="3" type="ORF">TCE0_018r05326</name>
</gene>
<dbReference type="SUPFAM" id="SSF53474">
    <property type="entry name" value="alpha/beta-Hydrolases"/>
    <property type="match status" value="1"/>
</dbReference>
<dbReference type="InterPro" id="IPR050261">
    <property type="entry name" value="FrsA_esterase"/>
</dbReference>